<feature type="transmembrane region" description="Helical" evidence="1">
    <location>
        <begin position="189"/>
        <end position="215"/>
    </location>
</feature>
<evidence type="ECO:0008006" key="4">
    <source>
        <dbReference type="Google" id="ProtNLM"/>
    </source>
</evidence>
<feature type="transmembrane region" description="Helical" evidence="1">
    <location>
        <begin position="140"/>
        <end position="160"/>
    </location>
</feature>
<keyword evidence="1" id="KW-0472">Membrane</keyword>
<organism evidence="2 3">
    <name type="scientific">Actimicrobium antarcticum</name>
    <dbReference type="NCBI Taxonomy" id="1051899"/>
    <lineage>
        <taxon>Bacteria</taxon>
        <taxon>Pseudomonadati</taxon>
        <taxon>Pseudomonadota</taxon>
        <taxon>Betaproteobacteria</taxon>
        <taxon>Burkholderiales</taxon>
        <taxon>Oxalobacteraceae</taxon>
        <taxon>Actimicrobium</taxon>
    </lineage>
</organism>
<dbReference type="InterPro" id="IPR047798">
    <property type="entry name" value="BPSS1780-like"/>
</dbReference>
<evidence type="ECO:0000256" key="1">
    <source>
        <dbReference type="SAM" id="Phobius"/>
    </source>
</evidence>
<gene>
    <name evidence="2" type="ORF">GCM10022212_05030</name>
</gene>
<keyword evidence="3" id="KW-1185">Reference proteome</keyword>
<evidence type="ECO:0000313" key="3">
    <source>
        <dbReference type="Proteomes" id="UP001501353"/>
    </source>
</evidence>
<dbReference type="Proteomes" id="UP001501353">
    <property type="component" value="Unassembled WGS sequence"/>
</dbReference>
<dbReference type="NCBIfam" id="NF041043">
    <property type="entry name" value="BPSS1780_fam"/>
    <property type="match status" value="1"/>
</dbReference>
<dbReference type="EMBL" id="BAAAZE010000003">
    <property type="protein sequence ID" value="GAA4013872.1"/>
    <property type="molecule type" value="Genomic_DNA"/>
</dbReference>
<feature type="transmembrane region" description="Helical" evidence="1">
    <location>
        <begin position="221"/>
        <end position="244"/>
    </location>
</feature>
<proteinExistence type="predicted"/>
<dbReference type="RefSeq" id="WP_344761644.1">
    <property type="nucleotide sequence ID" value="NZ_BAAAZE010000003.1"/>
</dbReference>
<name>A0ABP7SMG9_9BURK</name>
<comment type="caution">
    <text evidence="2">The sequence shown here is derived from an EMBL/GenBank/DDBJ whole genome shotgun (WGS) entry which is preliminary data.</text>
</comment>
<protein>
    <recommendedName>
        <fullName evidence="4">Transmembrane protein</fullName>
    </recommendedName>
</protein>
<reference evidence="3" key="1">
    <citation type="journal article" date="2019" name="Int. J. Syst. Evol. Microbiol.">
        <title>The Global Catalogue of Microorganisms (GCM) 10K type strain sequencing project: providing services to taxonomists for standard genome sequencing and annotation.</title>
        <authorList>
            <consortium name="The Broad Institute Genomics Platform"/>
            <consortium name="The Broad Institute Genome Sequencing Center for Infectious Disease"/>
            <person name="Wu L."/>
            <person name="Ma J."/>
        </authorList>
    </citation>
    <scope>NUCLEOTIDE SEQUENCE [LARGE SCALE GENOMIC DNA]</scope>
    <source>
        <strain evidence="3">JCM 16673</strain>
    </source>
</reference>
<evidence type="ECO:0000313" key="2">
    <source>
        <dbReference type="EMBL" id="GAA4013872.1"/>
    </source>
</evidence>
<feature type="transmembrane region" description="Helical" evidence="1">
    <location>
        <begin position="92"/>
        <end position="120"/>
    </location>
</feature>
<sequence length="265" mass="28845">MTHLPAKTGWLWLKEGFALFRKQPVELSTLFISYMFIMIAIGIVPLLGQVAPLILVPVFSMAFLSASAQVRNGERVFPKLLFVPFRSPAIKALLLLGVLQLATGMLALGASVLVDGGVFWKVISGQTGLDPKVVAESNMGLAILAAALVYLPASMAFWYAAPLVAWQKMGVVKAVFYSFFAVQREFRAFLVYGLAWVAVGVILPTVTSLLLALIFNSASMIVMVMMPLSMLLTVVLYSSFYITYTDVFPVPEQEPVKAAGIDIDV</sequence>
<accession>A0ABP7SMG9</accession>
<keyword evidence="1" id="KW-0812">Transmembrane</keyword>
<keyword evidence="1" id="KW-1133">Transmembrane helix</keyword>